<protein>
    <submittedName>
        <fullName evidence="1">Uncharacterized protein</fullName>
    </submittedName>
</protein>
<dbReference type="AlphaFoldDB" id="A0AAV7UR78"/>
<evidence type="ECO:0000313" key="2">
    <source>
        <dbReference type="Proteomes" id="UP001066276"/>
    </source>
</evidence>
<dbReference type="EMBL" id="JANPWB010000004">
    <property type="protein sequence ID" value="KAJ1191542.1"/>
    <property type="molecule type" value="Genomic_DNA"/>
</dbReference>
<accession>A0AAV7UR78</accession>
<gene>
    <name evidence="1" type="ORF">NDU88_000858</name>
</gene>
<dbReference type="Proteomes" id="UP001066276">
    <property type="component" value="Chromosome 2_2"/>
</dbReference>
<keyword evidence="2" id="KW-1185">Reference proteome</keyword>
<proteinExistence type="predicted"/>
<evidence type="ECO:0000313" key="1">
    <source>
        <dbReference type="EMBL" id="KAJ1191542.1"/>
    </source>
</evidence>
<comment type="caution">
    <text evidence="1">The sequence shown here is derived from an EMBL/GenBank/DDBJ whole genome shotgun (WGS) entry which is preliminary data.</text>
</comment>
<reference evidence="1" key="1">
    <citation type="journal article" date="2022" name="bioRxiv">
        <title>Sequencing and chromosome-scale assembly of the giantPleurodeles waltlgenome.</title>
        <authorList>
            <person name="Brown T."/>
            <person name="Elewa A."/>
            <person name="Iarovenko S."/>
            <person name="Subramanian E."/>
            <person name="Araus A.J."/>
            <person name="Petzold A."/>
            <person name="Susuki M."/>
            <person name="Suzuki K.-i.T."/>
            <person name="Hayashi T."/>
            <person name="Toyoda A."/>
            <person name="Oliveira C."/>
            <person name="Osipova E."/>
            <person name="Leigh N.D."/>
            <person name="Simon A."/>
            <person name="Yun M.H."/>
        </authorList>
    </citation>
    <scope>NUCLEOTIDE SEQUENCE</scope>
    <source>
        <strain evidence="1">20211129_DDA</strain>
        <tissue evidence="1">Liver</tissue>
    </source>
</reference>
<name>A0AAV7UR78_PLEWA</name>
<organism evidence="1 2">
    <name type="scientific">Pleurodeles waltl</name>
    <name type="common">Iberian ribbed newt</name>
    <dbReference type="NCBI Taxonomy" id="8319"/>
    <lineage>
        <taxon>Eukaryota</taxon>
        <taxon>Metazoa</taxon>
        <taxon>Chordata</taxon>
        <taxon>Craniata</taxon>
        <taxon>Vertebrata</taxon>
        <taxon>Euteleostomi</taxon>
        <taxon>Amphibia</taxon>
        <taxon>Batrachia</taxon>
        <taxon>Caudata</taxon>
        <taxon>Salamandroidea</taxon>
        <taxon>Salamandridae</taxon>
        <taxon>Pleurodelinae</taxon>
        <taxon>Pleurodeles</taxon>
    </lineage>
</organism>
<sequence length="112" mass="12316">MELLQAIQGSQLALENKIETVALAVNLLCIDLCEVSDKVCLVEGSIEEFQTEVSTPKKQVAMTESRSGGLWKPEWRFRRSALAAVTCGCWDSLNEPRGRIPSSLLKPGLKTP</sequence>